<evidence type="ECO:0000313" key="2">
    <source>
        <dbReference type="EMBL" id="KAF2247495.1"/>
    </source>
</evidence>
<evidence type="ECO:0000313" key="3">
    <source>
        <dbReference type="Proteomes" id="UP000800094"/>
    </source>
</evidence>
<keyword evidence="3" id="KW-1185">Reference proteome</keyword>
<evidence type="ECO:0000256" key="1">
    <source>
        <dbReference type="SAM" id="MobiDB-lite"/>
    </source>
</evidence>
<dbReference type="Proteomes" id="UP000800094">
    <property type="component" value="Unassembled WGS sequence"/>
</dbReference>
<protein>
    <submittedName>
        <fullName evidence="2">Uncharacterized protein</fullName>
    </submittedName>
</protein>
<accession>A0A6A6IAA8</accession>
<dbReference type="GeneID" id="54586862"/>
<dbReference type="AlphaFoldDB" id="A0A6A6IAA8"/>
<name>A0A6A6IAA8_9PLEO</name>
<organism evidence="2 3">
    <name type="scientific">Trematosphaeria pertusa</name>
    <dbReference type="NCBI Taxonomy" id="390896"/>
    <lineage>
        <taxon>Eukaryota</taxon>
        <taxon>Fungi</taxon>
        <taxon>Dikarya</taxon>
        <taxon>Ascomycota</taxon>
        <taxon>Pezizomycotina</taxon>
        <taxon>Dothideomycetes</taxon>
        <taxon>Pleosporomycetidae</taxon>
        <taxon>Pleosporales</taxon>
        <taxon>Massarineae</taxon>
        <taxon>Trematosphaeriaceae</taxon>
        <taxon>Trematosphaeria</taxon>
    </lineage>
</organism>
<feature type="compositionally biased region" description="Polar residues" evidence="1">
    <location>
        <begin position="17"/>
        <end position="31"/>
    </location>
</feature>
<reference evidence="2" key="1">
    <citation type="journal article" date="2020" name="Stud. Mycol.">
        <title>101 Dothideomycetes genomes: a test case for predicting lifestyles and emergence of pathogens.</title>
        <authorList>
            <person name="Haridas S."/>
            <person name="Albert R."/>
            <person name="Binder M."/>
            <person name="Bloem J."/>
            <person name="Labutti K."/>
            <person name="Salamov A."/>
            <person name="Andreopoulos B."/>
            <person name="Baker S."/>
            <person name="Barry K."/>
            <person name="Bills G."/>
            <person name="Bluhm B."/>
            <person name="Cannon C."/>
            <person name="Castanera R."/>
            <person name="Culley D."/>
            <person name="Daum C."/>
            <person name="Ezra D."/>
            <person name="Gonzalez J."/>
            <person name="Henrissat B."/>
            <person name="Kuo A."/>
            <person name="Liang C."/>
            <person name="Lipzen A."/>
            <person name="Lutzoni F."/>
            <person name="Magnuson J."/>
            <person name="Mondo S."/>
            <person name="Nolan M."/>
            <person name="Ohm R."/>
            <person name="Pangilinan J."/>
            <person name="Park H.-J."/>
            <person name="Ramirez L."/>
            <person name="Alfaro M."/>
            <person name="Sun H."/>
            <person name="Tritt A."/>
            <person name="Yoshinaga Y."/>
            <person name="Zwiers L.-H."/>
            <person name="Turgeon B."/>
            <person name="Goodwin S."/>
            <person name="Spatafora J."/>
            <person name="Crous P."/>
            <person name="Grigoriev I."/>
        </authorList>
    </citation>
    <scope>NUCLEOTIDE SEQUENCE</scope>
    <source>
        <strain evidence="2">CBS 122368</strain>
    </source>
</reference>
<gene>
    <name evidence="2" type="ORF">BU26DRAFT_566468</name>
</gene>
<proteinExistence type="predicted"/>
<dbReference type="RefSeq" id="XP_033682499.1">
    <property type="nucleotide sequence ID" value="XM_033833532.1"/>
</dbReference>
<feature type="region of interest" description="Disordered" evidence="1">
    <location>
        <begin position="1"/>
        <end position="52"/>
    </location>
</feature>
<sequence length="105" mass="10689">MASPTSAANEASGDSEPASNAPVNAARSSPDSAVRGLVDSAPSPSPLMFGIADTPHQQQLPADTQNACYGEDSTSDNSIANDTASSFGRVGALSAFAIHPRCRRN</sequence>
<dbReference type="EMBL" id="ML987197">
    <property type="protein sequence ID" value="KAF2247495.1"/>
    <property type="molecule type" value="Genomic_DNA"/>
</dbReference>